<evidence type="ECO:0000313" key="4">
    <source>
        <dbReference type="Proteomes" id="UP000430692"/>
    </source>
</evidence>
<gene>
    <name evidence="3" type="ORF">GSM42_10105</name>
</gene>
<protein>
    <submittedName>
        <fullName evidence="3">Potassium transporter Trk</fullName>
    </submittedName>
</protein>
<sequence>MLKNKQFAVFGLGRFGGSLVKELYQNGIEVLAVDNDQKKVDEYAKYAIQAVQVQKLDEETLRMLDITSFDHVFVSFGDNIEGSVLLTMLLKEMGVKKVWAKASSDNHQKVLNKIGADQVIHPERDMAKKIANYISSKSIIDYIEISNEHSIVEIIASPKIYNKTLQDLDTRNRFGCNIIAIKRNNVVKISLIPNELILKDDVLVVIGRKTAIRRFEEEGV</sequence>
<dbReference type="PANTHER" id="PTHR43833">
    <property type="entry name" value="POTASSIUM CHANNEL PROTEIN 2-RELATED-RELATED"/>
    <property type="match status" value="1"/>
</dbReference>
<dbReference type="RefSeq" id="WP_160801425.1">
    <property type="nucleotide sequence ID" value="NZ_WUUL01000006.1"/>
</dbReference>
<dbReference type="InterPro" id="IPR003148">
    <property type="entry name" value="RCK_N"/>
</dbReference>
<dbReference type="InterPro" id="IPR036721">
    <property type="entry name" value="RCK_C_sf"/>
</dbReference>
<dbReference type="GO" id="GO:0008324">
    <property type="term" value="F:monoatomic cation transmembrane transporter activity"/>
    <property type="evidence" value="ECO:0007669"/>
    <property type="project" value="InterPro"/>
</dbReference>
<dbReference type="InterPro" id="IPR006037">
    <property type="entry name" value="RCK_C"/>
</dbReference>
<dbReference type="PANTHER" id="PTHR43833:SF7">
    <property type="entry name" value="KTR SYSTEM POTASSIUM UPTAKE PROTEIN C"/>
    <property type="match status" value="1"/>
</dbReference>
<keyword evidence="4" id="KW-1185">Reference proteome</keyword>
<feature type="domain" description="RCK N-terminal" evidence="1">
    <location>
        <begin position="4"/>
        <end position="120"/>
    </location>
</feature>
<dbReference type="PROSITE" id="PS51202">
    <property type="entry name" value="RCK_C"/>
    <property type="match status" value="1"/>
</dbReference>
<dbReference type="Gene3D" id="3.30.70.1450">
    <property type="entry name" value="Regulator of K+ conductance, C-terminal domain"/>
    <property type="match status" value="1"/>
</dbReference>
<dbReference type="Gene3D" id="3.40.50.720">
    <property type="entry name" value="NAD(P)-binding Rossmann-like Domain"/>
    <property type="match status" value="1"/>
</dbReference>
<dbReference type="AlphaFoldDB" id="A0A6I4VSR8"/>
<organism evidence="3 4">
    <name type="scientific">Shimazuella alba</name>
    <dbReference type="NCBI Taxonomy" id="2690964"/>
    <lineage>
        <taxon>Bacteria</taxon>
        <taxon>Bacillati</taxon>
        <taxon>Bacillota</taxon>
        <taxon>Bacilli</taxon>
        <taxon>Bacillales</taxon>
        <taxon>Thermoactinomycetaceae</taxon>
        <taxon>Shimazuella</taxon>
    </lineage>
</organism>
<dbReference type="InterPro" id="IPR036291">
    <property type="entry name" value="NAD(P)-bd_dom_sf"/>
</dbReference>
<evidence type="ECO:0000259" key="2">
    <source>
        <dbReference type="PROSITE" id="PS51202"/>
    </source>
</evidence>
<dbReference type="SUPFAM" id="SSF51735">
    <property type="entry name" value="NAD(P)-binding Rossmann-fold domains"/>
    <property type="match status" value="1"/>
</dbReference>
<dbReference type="SUPFAM" id="SSF116726">
    <property type="entry name" value="TrkA C-terminal domain-like"/>
    <property type="match status" value="1"/>
</dbReference>
<dbReference type="Pfam" id="PF02254">
    <property type="entry name" value="TrkA_N"/>
    <property type="match status" value="1"/>
</dbReference>
<dbReference type="Proteomes" id="UP000430692">
    <property type="component" value="Unassembled WGS sequence"/>
</dbReference>
<proteinExistence type="predicted"/>
<comment type="caution">
    <text evidence="3">The sequence shown here is derived from an EMBL/GenBank/DDBJ whole genome shotgun (WGS) entry which is preliminary data.</text>
</comment>
<dbReference type="EMBL" id="WUUL01000006">
    <property type="protein sequence ID" value="MXQ54063.1"/>
    <property type="molecule type" value="Genomic_DNA"/>
</dbReference>
<dbReference type="Pfam" id="PF02080">
    <property type="entry name" value="TrkA_C"/>
    <property type="match status" value="1"/>
</dbReference>
<name>A0A6I4VSR8_9BACL</name>
<dbReference type="PROSITE" id="PS51201">
    <property type="entry name" value="RCK_N"/>
    <property type="match status" value="1"/>
</dbReference>
<dbReference type="GO" id="GO:0006813">
    <property type="term" value="P:potassium ion transport"/>
    <property type="evidence" value="ECO:0007669"/>
    <property type="project" value="InterPro"/>
</dbReference>
<feature type="domain" description="RCK C-terminal" evidence="2">
    <location>
        <begin position="137"/>
        <end position="220"/>
    </location>
</feature>
<dbReference type="InterPro" id="IPR050721">
    <property type="entry name" value="Trk_Ktr_HKT_K-transport"/>
</dbReference>
<accession>A0A6I4VSR8</accession>
<evidence type="ECO:0000259" key="1">
    <source>
        <dbReference type="PROSITE" id="PS51201"/>
    </source>
</evidence>
<evidence type="ECO:0000313" key="3">
    <source>
        <dbReference type="EMBL" id="MXQ54063.1"/>
    </source>
</evidence>
<reference evidence="3 4" key="1">
    <citation type="submission" date="2019-12" db="EMBL/GenBank/DDBJ databases">
        <title>Whole-genome analyses of novel actinobacteria.</title>
        <authorList>
            <person name="Sahin N."/>
            <person name="Saygin H."/>
        </authorList>
    </citation>
    <scope>NUCLEOTIDE SEQUENCE [LARGE SCALE GENOMIC DNA]</scope>
    <source>
        <strain evidence="3 4">KC615</strain>
    </source>
</reference>